<comment type="caution">
    <text evidence="7">The sequence shown here is derived from an EMBL/GenBank/DDBJ whole genome shotgun (WGS) entry which is preliminary data.</text>
</comment>
<accession>A0A9Q1HCZ5</accession>
<dbReference type="Gene3D" id="3.90.190.10">
    <property type="entry name" value="Protein tyrosine phosphatase superfamily"/>
    <property type="match status" value="2"/>
</dbReference>
<dbReference type="OrthoDB" id="6022401at2759"/>
<feature type="domain" description="Tyrosine-protein phosphatase" evidence="5">
    <location>
        <begin position="51"/>
        <end position="311"/>
    </location>
</feature>
<dbReference type="PROSITE" id="PS50055">
    <property type="entry name" value="TYR_PHOSPHATASE_PTP"/>
    <property type="match status" value="1"/>
</dbReference>
<dbReference type="PRINTS" id="PR00700">
    <property type="entry name" value="PRTYPHPHTASE"/>
</dbReference>
<keyword evidence="3" id="KW-0904">Protein phosphatase</keyword>
<gene>
    <name evidence="7" type="ORF">HOLleu_15044</name>
</gene>
<dbReference type="InterPro" id="IPR000387">
    <property type="entry name" value="Tyr_Pase_dom"/>
</dbReference>
<dbReference type="Pfam" id="PF00102">
    <property type="entry name" value="Y_phosphatase"/>
    <property type="match status" value="1"/>
</dbReference>
<evidence type="ECO:0000256" key="3">
    <source>
        <dbReference type="ARBA" id="ARBA00022912"/>
    </source>
</evidence>
<proteinExistence type="predicted"/>
<dbReference type="PANTHER" id="PTHR19134:SF449">
    <property type="entry name" value="TYROSINE-PROTEIN PHOSPHATASE 1"/>
    <property type="match status" value="1"/>
</dbReference>
<dbReference type="InterPro" id="IPR000242">
    <property type="entry name" value="PTP_cat"/>
</dbReference>
<evidence type="ECO:0000256" key="1">
    <source>
        <dbReference type="ARBA" id="ARBA00013064"/>
    </source>
</evidence>
<dbReference type="InterPro" id="IPR003595">
    <property type="entry name" value="Tyr_Pase_cat"/>
</dbReference>
<evidence type="ECO:0000313" key="8">
    <source>
        <dbReference type="Proteomes" id="UP001152320"/>
    </source>
</evidence>
<keyword evidence="8" id="KW-1185">Reference proteome</keyword>
<dbReference type="FunFam" id="3.90.190.10:FF:000102">
    <property type="entry name" value="Receptor-type tyrosine-protein phosphatase"/>
    <property type="match status" value="1"/>
</dbReference>
<comment type="catalytic activity">
    <reaction evidence="4">
        <text>O-phospho-L-tyrosyl-[protein] + H2O = L-tyrosyl-[protein] + phosphate</text>
        <dbReference type="Rhea" id="RHEA:10684"/>
        <dbReference type="Rhea" id="RHEA-COMP:10136"/>
        <dbReference type="Rhea" id="RHEA-COMP:20101"/>
        <dbReference type="ChEBI" id="CHEBI:15377"/>
        <dbReference type="ChEBI" id="CHEBI:43474"/>
        <dbReference type="ChEBI" id="CHEBI:46858"/>
        <dbReference type="ChEBI" id="CHEBI:61978"/>
        <dbReference type="EC" id="3.1.3.48"/>
    </reaction>
</comment>
<dbReference type="SUPFAM" id="SSF52799">
    <property type="entry name" value="(Phosphotyrosine protein) phosphatases II"/>
    <property type="match status" value="2"/>
</dbReference>
<name>A0A9Q1HCZ5_HOLLE</name>
<dbReference type="AlphaFoldDB" id="A0A9Q1HCZ5"/>
<organism evidence="7 8">
    <name type="scientific">Holothuria leucospilota</name>
    <name type="common">Black long sea cucumber</name>
    <name type="synonym">Mertensiothuria leucospilota</name>
    <dbReference type="NCBI Taxonomy" id="206669"/>
    <lineage>
        <taxon>Eukaryota</taxon>
        <taxon>Metazoa</taxon>
        <taxon>Echinodermata</taxon>
        <taxon>Eleutherozoa</taxon>
        <taxon>Echinozoa</taxon>
        <taxon>Holothuroidea</taxon>
        <taxon>Aspidochirotacea</taxon>
        <taxon>Aspidochirotida</taxon>
        <taxon>Holothuriidae</taxon>
        <taxon>Holothuria</taxon>
    </lineage>
</organism>
<sequence length="333" mass="38803">MRSNRPWMVQTVEQYLFIYDCVLEWAQCRDTFIPSIDFVKRANMSDVAERRQKELKAIETLIPSMAELRQTKGKAENNKEKNRSEEILPQDGARVILQREDTENNYINASFMDGFIKPNEFITTQIPFKSTKQDFWEMVYEYDITTIVLLDDGTESQDDIPYWPERSEDLAYGSIRIHFEVEENEEFFVKRTFTIHHEEDKDEVQCVFHYHLSQLPSMQGSLTLLDPVCEVLKEIGAGKTKALDDGLTCIQCLDGAKVTGVFVACKICIDQMELENGTDVFQAVKSLRKVQPKMVDNERQYNLIFRILERFIEKKGSEEVQYANYRKTSTCAE</sequence>
<evidence type="ECO:0000259" key="5">
    <source>
        <dbReference type="PROSITE" id="PS50055"/>
    </source>
</evidence>
<evidence type="ECO:0000259" key="6">
    <source>
        <dbReference type="PROSITE" id="PS50056"/>
    </source>
</evidence>
<dbReference type="CDD" id="cd00047">
    <property type="entry name" value="PTPc"/>
    <property type="match status" value="1"/>
</dbReference>
<reference evidence="7" key="1">
    <citation type="submission" date="2021-10" db="EMBL/GenBank/DDBJ databases">
        <title>Tropical sea cucumber genome reveals ecological adaptation and Cuvierian tubules defense mechanism.</title>
        <authorList>
            <person name="Chen T."/>
        </authorList>
    </citation>
    <scope>NUCLEOTIDE SEQUENCE</scope>
    <source>
        <strain evidence="7">Nanhai2018</strain>
        <tissue evidence="7">Muscle</tissue>
    </source>
</reference>
<protein>
    <recommendedName>
        <fullName evidence="1">protein-tyrosine-phosphatase</fullName>
        <ecNumber evidence="1">3.1.3.48</ecNumber>
    </recommendedName>
</protein>
<keyword evidence="7" id="KW-0675">Receptor</keyword>
<keyword evidence="2" id="KW-0378">Hydrolase</keyword>
<evidence type="ECO:0000313" key="7">
    <source>
        <dbReference type="EMBL" id="KAJ8040681.1"/>
    </source>
</evidence>
<feature type="domain" description="Tyrosine specific protein phosphatases" evidence="6">
    <location>
        <begin position="222"/>
        <end position="302"/>
    </location>
</feature>
<dbReference type="InterPro" id="IPR029021">
    <property type="entry name" value="Prot-tyrosine_phosphatase-like"/>
</dbReference>
<dbReference type="GO" id="GO:0004725">
    <property type="term" value="F:protein tyrosine phosphatase activity"/>
    <property type="evidence" value="ECO:0007669"/>
    <property type="project" value="UniProtKB-EC"/>
</dbReference>
<dbReference type="Proteomes" id="UP001152320">
    <property type="component" value="Chromosome 6"/>
</dbReference>
<dbReference type="SMART" id="SM00194">
    <property type="entry name" value="PTPc"/>
    <property type="match status" value="1"/>
</dbReference>
<evidence type="ECO:0000256" key="4">
    <source>
        <dbReference type="ARBA" id="ARBA00051722"/>
    </source>
</evidence>
<dbReference type="EMBL" id="JAIZAY010000006">
    <property type="protein sequence ID" value="KAJ8040681.1"/>
    <property type="molecule type" value="Genomic_DNA"/>
</dbReference>
<dbReference type="InterPro" id="IPR050348">
    <property type="entry name" value="Protein-Tyr_Phosphatase"/>
</dbReference>
<dbReference type="SMART" id="SM00404">
    <property type="entry name" value="PTPc_motif"/>
    <property type="match status" value="1"/>
</dbReference>
<evidence type="ECO:0000256" key="2">
    <source>
        <dbReference type="ARBA" id="ARBA00022801"/>
    </source>
</evidence>
<dbReference type="PANTHER" id="PTHR19134">
    <property type="entry name" value="RECEPTOR-TYPE TYROSINE-PROTEIN PHOSPHATASE"/>
    <property type="match status" value="1"/>
</dbReference>
<dbReference type="PROSITE" id="PS50056">
    <property type="entry name" value="TYR_PHOSPHATASE_2"/>
    <property type="match status" value="1"/>
</dbReference>
<dbReference type="EC" id="3.1.3.48" evidence="1"/>